<dbReference type="PANTHER" id="PTHR11109:SF7">
    <property type="entry name" value="GTP CYCLOHYDROLASE 1"/>
    <property type="match status" value="1"/>
</dbReference>
<proteinExistence type="inferred from homology"/>
<dbReference type="UniPathway" id="UPA00848">
    <property type="reaction ID" value="UER00151"/>
</dbReference>
<feature type="compositionally biased region" description="Basic and acidic residues" evidence="12">
    <location>
        <begin position="103"/>
        <end position="112"/>
    </location>
</feature>
<evidence type="ECO:0000256" key="7">
    <source>
        <dbReference type="ARBA" id="ARBA00022801"/>
    </source>
</evidence>
<dbReference type="PROSITE" id="PS00859">
    <property type="entry name" value="GTP_CYCLOHYDROL_1_1"/>
    <property type="match status" value="1"/>
</dbReference>
<keyword evidence="7" id="KW-0378">Hydrolase</keyword>
<dbReference type="GO" id="GO:0008270">
    <property type="term" value="F:zinc ion binding"/>
    <property type="evidence" value="ECO:0007669"/>
    <property type="project" value="TreeGrafter"/>
</dbReference>
<evidence type="ECO:0000256" key="10">
    <source>
        <dbReference type="ARBA" id="ARBA00030854"/>
    </source>
</evidence>
<comment type="pathway">
    <text evidence="1">Cofactor biosynthesis; 7,8-dihydroneopterin triphosphate biosynthesis; 7,8-dihydroneopterin triphosphate from GTP: step 1/1.</text>
</comment>
<dbReference type="GO" id="GO:0046654">
    <property type="term" value="P:tetrahydrofolate biosynthetic process"/>
    <property type="evidence" value="ECO:0007669"/>
    <property type="project" value="InterPro"/>
</dbReference>
<dbReference type="NCBIfam" id="NF006826">
    <property type="entry name" value="PRK09347.1-3"/>
    <property type="match status" value="1"/>
</dbReference>
<dbReference type="InterPro" id="IPR020602">
    <property type="entry name" value="GTP_CycHdrlase_I_dom"/>
</dbReference>
<evidence type="ECO:0000256" key="12">
    <source>
        <dbReference type="SAM" id="MobiDB-lite"/>
    </source>
</evidence>
<evidence type="ECO:0000256" key="2">
    <source>
        <dbReference type="ARBA" id="ARBA00008085"/>
    </source>
</evidence>
<evidence type="ECO:0000256" key="11">
    <source>
        <dbReference type="ARBA" id="ARBA00055676"/>
    </source>
</evidence>
<evidence type="ECO:0000256" key="5">
    <source>
        <dbReference type="ARBA" id="ARBA00022533"/>
    </source>
</evidence>
<comment type="function">
    <text evidence="11">GTP cyclohydrolase 1 is the first enzyme in the biosynthetic pathway leading to folic acid.</text>
</comment>
<dbReference type="GO" id="GO:0005737">
    <property type="term" value="C:cytoplasm"/>
    <property type="evidence" value="ECO:0007669"/>
    <property type="project" value="TreeGrafter"/>
</dbReference>
<dbReference type="Gene3D" id="3.30.1130.10">
    <property type="match status" value="1"/>
</dbReference>
<dbReference type="OrthoDB" id="4966at2759"/>
<dbReference type="HAMAP" id="MF_00223">
    <property type="entry name" value="FolE"/>
    <property type="match status" value="1"/>
</dbReference>
<dbReference type="NCBIfam" id="NF006825">
    <property type="entry name" value="PRK09347.1-2"/>
    <property type="match status" value="1"/>
</dbReference>
<dbReference type="NCBIfam" id="TIGR00063">
    <property type="entry name" value="folE"/>
    <property type="match status" value="1"/>
</dbReference>
<sequence length="354" mass="39486">MRSSCGRTSIRPVRVVTSSLQFKNLPEAYPSSKYSLLSVVMLQAHPVGSRDATDSSEGGAGKCLLAGQIALRRSNRSKSSRDGNDEPAKVPTNNRRRNRERKCRTTREDYKRTAPSNSDSDSNGVEDNTTYPRPPVESHSPAIDCDGLSRPGDGTRDRLGECREAAAARLERLQGAVRTMLECVGENPDREGLLATPERYARAMMDLTKGYEQNVLDIVNGAIFHEHHNEMVIVKDIEIYSLCEHHLVPFTGMMHIGYIPQNNVIGLSKLARIAEMFGRRLQVQERLTKCVADVVYEVLQPQGVAVVMESKHLCMAMRGVQKTSSTTVTSCMIGCFEQRPETRKEFLTLVNMNR</sequence>
<feature type="compositionally biased region" description="Basic and acidic residues" evidence="12">
    <location>
        <begin position="79"/>
        <end position="88"/>
    </location>
</feature>
<dbReference type="GO" id="GO:0046656">
    <property type="term" value="P:folic acid biosynthetic process"/>
    <property type="evidence" value="ECO:0007669"/>
    <property type="project" value="UniProtKB-KW"/>
</dbReference>
<keyword evidence="9" id="KW-0342">GTP-binding</keyword>
<evidence type="ECO:0000256" key="6">
    <source>
        <dbReference type="ARBA" id="ARBA00022741"/>
    </source>
</evidence>
<evidence type="ECO:0000259" key="13">
    <source>
        <dbReference type="Pfam" id="PF01227"/>
    </source>
</evidence>
<protein>
    <recommendedName>
        <fullName evidence="4">GTP cyclohydrolase 1</fullName>
        <ecNumber evidence="3">3.5.4.16</ecNumber>
    </recommendedName>
    <alternativeName>
        <fullName evidence="10">GTP cyclohydrolase I</fullName>
    </alternativeName>
</protein>
<dbReference type="PANTHER" id="PTHR11109">
    <property type="entry name" value="GTP CYCLOHYDROLASE I"/>
    <property type="match status" value="1"/>
</dbReference>
<dbReference type="EC" id="3.5.4.16" evidence="3"/>
<dbReference type="EMBL" id="JAGPNK010000015">
    <property type="protein sequence ID" value="KAH7308495.1"/>
    <property type="molecule type" value="Genomic_DNA"/>
</dbReference>
<comment type="caution">
    <text evidence="14">The sequence shown here is derived from an EMBL/GenBank/DDBJ whole genome shotgun (WGS) entry which is preliminary data.</text>
</comment>
<name>A0A8K0WMA8_9HYPO</name>
<dbReference type="GO" id="GO:0006729">
    <property type="term" value="P:tetrahydrobiopterin biosynthetic process"/>
    <property type="evidence" value="ECO:0007669"/>
    <property type="project" value="TreeGrafter"/>
</dbReference>
<dbReference type="Proteomes" id="UP000813444">
    <property type="component" value="Unassembled WGS sequence"/>
</dbReference>
<evidence type="ECO:0000256" key="1">
    <source>
        <dbReference type="ARBA" id="ARBA00005080"/>
    </source>
</evidence>
<keyword evidence="8" id="KW-0289">Folate biosynthesis</keyword>
<dbReference type="InterPro" id="IPR043133">
    <property type="entry name" value="GTP-CH-I_C/QueF"/>
</dbReference>
<feature type="domain" description="GTP cyclohydrolase I" evidence="13">
    <location>
        <begin position="174"/>
        <end position="350"/>
    </location>
</feature>
<dbReference type="InterPro" id="IPR018234">
    <property type="entry name" value="GTP_CycHdrlase_I_CS"/>
</dbReference>
<evidence type="ECO:0000256" key="8">
    <source>
        <dbReference type="ARBA" id="ARBA00022909"/>
    </source>
</evidence>
<evidence type="ECO:0000256" key="3">
    <source>
        <dbReference type="ARBA" id="ARBA00012715"/>
    </source>
</evidence>
<dbReference type="CDD" id="cd00642">
    <property type="entry name" value="GTP_cyclohydro1"/>
    <property type="match status" value="1"/>
</dbReference>
<dbReference type="InterPro" id="IPR043134">
    <property type="entry name" value="GTP-CH-I_N"/>
</dbReference>
<evidence type="ECO:0000256" key="9">
    <source>
        <dbReference type="ARBA" id="ARBA00023134"/>
    </source>
</evidence>
<evidence type="ECO:0000313" key="14">
    <source>
        <dbReference type="EMBL" id="KAH7308495.1"/>
    </source>
</evidence>
<dbReference type="InterPro" id="IPR001474">
    <property type="entry name" value="GTP_CycHdrlase_I"/>
</dbReference>
<feature type="region of interest" description="Disordered" evidence="12">
    <location>
        <begin position="69"/>
        <end position="157"/>
    </location>
</feature>
<dbReference type="Gene3D" id="1.10.286.10">
    <property type="match status" value="1"/>
</dbReference>
<dbReference type="GO" id="GO:0005525">
    <property type="term" value="F:GTP binding"/>
    <property type="evidence" value="ECO:0007669"/>
    <property type="project" value="UniProtKB-KW"/>
</dbReference>
<evidence type="ECO:0000313" key="15">
    <source>
        <dbReference type="Proteomes" id="UP000813444"/>
    </source>
</evidence>
<comment type="similarity">
    <text evidence="2">Belongs to the GTP cyclohydrolase I family.</text>
</comment>
<dbReference type="FunFam" id="1.10.286.10:FF:000003">
    <property type="entry name" value="GTP cyclohydrolase 1"/>
    <property type="match status" value="1"/>
</dbReference>
<reference evidence="14" key="1">
    <citation type="journal article" date="2021" name="Nat. Commun.">
        <title>Genetic determinants of endophytism in the Arabidopsis root mycobiome.</title>
        <authorList>
            <person name="Mesny F."/>
            <person name="Miyauchi S."/>
            <person name="Thiergart T."/>
            <person name="Pickel B."/>
            <person name="Atanasova L."/>
            <person name="Karlsson M."/>
            <person name="Huettel B."/>
            <person name="Barry K.W."/>
            <person name="Haridas S."/>
            <person name="Chen C."/>
            <person name="Bauer D."/>
            <person name="Andreopoulos W."/>
            <person name="Pangilinan J."/>
            <person name="LaButti K."/>
            <person name="Riley R."/>
            <person name="Lipzen A."/>
            <person name="Clum A."/>
            <person name="Drula E."/>
            <person name="Henrissat B."/>
            <person name="Kohler A."/>
            <person name="Grigoriev I.V."/>
            <person name="Martin F.M."/>
            <person name="Hacquard S."/>
        </authorList>
    </citation>
    <scope>NUCLEOTIDE SEQUENCE</scope>
    <source>
        <strain evidence="14">MPI-CAGE-CH-0235</strain>
    </source>
</reference>
<dbReference type="GO" id="GO:0003934">
    <property type="term" value="F:GTP cyclohydrolase I activity"/>
    <property type="evidence" value="ECO:0007669"/>
    <property type="project" value="UniProtKB-EC"/>
</dbReference>
<dbReference type="FunFam" id="3.30.1130.10:FF:000012">
    <property type="entry name" value="GTP cyclohydrolase 1"/>
    <property type="match status" value="1"/>
</dbReference>
<evidence type="ECO:0000256" key="4">
    <source>
        <dbReference type="ARBA" id="ARBA00017272"/>
    </source>
</evidence>
<organism evidence="14 15">
    <name type="scientific">Stachybotrys elegans</name>
    <dbReference type="NCBI Taxonomy" id="80388"/>
    <lineage>
        <taxon>Eukaryota</taxon>
        <taxon>Fungi</taxon>
        <taxon>Dikarya</taxon>
        <taxon>Ascomycota</taxon>
        <taxon>Pezizomycotina</taxon>
        <taxon>Sordariomycetes</taxon>
        <taxon>Hypocreomycetidae</taxon>
        <taxon>Hypocreales</taxon>
        <taxon>Stachybotryaceae</taxon>
        <taxon>Stachybotrys</taxon>
    </lineage>
</organism>
<accession>A0A8K0WMA8</accession>
<dbReference type="AlphaFoldDB" id="A0A8K0WMA8"/>
<gene>
    <name evidence="14" type="ORF">B0I35DRAFT_398861</name>
</gene>
<keyword evidence="15" id="KW-1185">Reference proteome</keyword>
<keyword evidence="6" id="KW-0547">Nucleotide-binding</keyword>
<dbReference type="Pfam" id="PF01227">
    <property type="entry name" value="GTP_cyclohydroI"/>
    <property type="match status" value="1"/>
</dbReference>
<keyword evidence="5" id="KW-0021">Allosteric enzyme</keyword>
<feature type="compositionally biased region" description="Polar residues" evidence="12">
    <location>
        <begin position="114"/>
        <end position="131"/>
    </location>
</feature>
<dbReference type="SUPFAM" id="SSF55620">
    <property type="entry name" value="Tetrahydrobiopterin biosynthesis enzymes-like"/>
    <property type="match status" value="1"/>
</dbReference>